<dbReference type="RefSeq" id="WP_322443557.1">
    <property type="nucleotide sequence ID" value="NZ_JAXOTQ010000059.1"/>
</dbReference>
<keyword evidence="1" id="KW-1133">Transmembrane helix</keyword>
<feature type="transmembrane region" description="Helical" evidence="1">
    <location>
        <begin position="6"/>
        <end position="27"/>
    </location>
</feature>
<protein>
    <submittedName>
        <fullName evidence="2">Uncharacterized protein</fullName>
    </submittedName>
</protein>
<accession>A0ABU5JN41</accession>
<name>A0ABU5JN41_9ACTN</name>
<reference evidence="2 3" key="1">
    <citation type="submission" date="2023-12" db="EMBL/GenBank/DDBJ databases">
        <title>Micromonospora sp. nov., isolated from Atacama Desert.</title>
        <authorList>
            <person name="Carro L."/>
            <person name="Golinska P."/>
            <person name="Klenk H.-P."/>
            <person name="Goodfellow M."/>
        </authorList>
    </citation>
    <scope>NUCLEOTIDE SEQUENCE [LARGE SCALE GENOMIC DNA]</scope>
    <source>
        <strain evidence="2 3">4G53</strain>
    </source>
</reference>
<sequence length="109" mass="10986">MPNSVLIPVGLYWIVGATMVVGAALNAAAGSDRLAAVLFLGTVGAACLVAALGLQRRWGPAVLLGYLLAILLGLVSLSNPTVALLVVPLAVGIGVALSRPSAKQWTGEK</sequence>
<dbReference type="Proteomes" id="UP001290101">
    <property type="component" value="Unassembled WGS sequence"/>
</dbReference>
<feature type="transmembrane region" description="Helical" evidence="1">
    <location>
        <begin position="66"/>
        <end position="97"/>
    </location>
</feature>
<evidence type="ECO:0000313" key="2">
    <source>
        <dbReference type="EMBL" id="MDZ5494038.1"/>
    </source>
</evidence>
<feature type="transmembrane region" description="Helical" evidence="1">
    <location>
        <begin position="34"/>
        <end position="54"/>
    </location>
</feature>
<organism evidence="2 3">
    <name type="scientific">Micromonospora sicca</name>
    <dbReference type="NCBI Taxonomy" id="2202420"/>
    <lineage>
        <taxon>Bacteria</taxon>
        <taxon>Bacillati</taxon>
        <taxon>Actinomycetota</taxon>
        <taxon>Actinomycetes</taxon>
        <taxon>Micromonosporales</taxon>
        <taxon>Micromonosporaceae</taxon>
        <taxon>Micromonospora</taxon>
    </lineage>
</organism>
<gene>
    <name evidence="2" type="ORF">U2F25_32080</name>
</gene>
<evidence type="ECO:0000313" key="3">
    <source>
        <dbReference type="Proteomes" id="UP001290101"/>
    </source>
</evidence>
<proteinExistence type="predicted"/>
<dbReference type="EMBL" id="JAXOTQ010000059">
    <property type="protein sequence ID" value="MDZ5494038.1"/>
    <property type="molecule type" value="Genomic_DNA"/>
</dbReference>
<comment type="caution">
    <text evidence="2">The sequence shown here is derived from an EMBL/GenBank/DDBJ whole genome shotgun (WGS) entry which is preliminary data.</text>
</comment>
<keyword evidence="3" id="KW-1185">Reference proteome</keyword>
<evidence type="ECO:0000256" key="1">
    <source>
        <dbReference type="SAM" id="Phobius"/>
    </source>
</evidence>
<keyword evidence="1" id="KW-0812">Transmembrane</keyword>
<keyword evidence="1" id="KW-0472">Membrane</keyword>